<proteinExistence type="predicted"/>
<dbReference type="STRING" id="93064.BRX40_13810"/>
<dbReference type="OrthoDB" id="8452228at2"/>
<keyword evidence="3" id="KW-1185">Reference proteome</keyword>
<evidence type="ECO:0000313" key="1">
    <source>
        <dbReference type="EMBL" id="APR53359.1"/>
    </source>
</evidence>
<reference evidence="3" key="2">
    <citation type="submission" date="2016-12" db="EMBL/GenBank/DDBJ databases">
        <title>Whole genome sequencing of Sphingomonas sp. ABOJV.</title>
        <authorList>
            <person name="Conlan S."/>
            <person name="Thomas P.J."/>
            <person name="Mullikin J."/>
            <person name="Palmore T.N."/>
            <person name="Frank K.M."/>
            <person name="Segre J.A."/>
        </authorList>
    </citation>
    <scope>NUCLEOTIDE SEQUENCE [LARGE SCALE GENOMIC DNA]</scope>
    <source>
        <strain evidence="3">ABOJV</strain>
    </source>
</reference>
<dbReference type="Proteomes" id="UP000286681">
    <property type="component" value="Unassembled WGS sequence"/>
</dbReference>
<dbReference type="InterPro" id="IPR021146">
    <property type="entry name" value="Phage_gp6-like_head-tail"/>
</dbReference>
<dbReference type="Gene3D" id="1.10.3230.30">
    <property type="entry name" value="Phage gp6-like head-tail connector protein"/>
    <property type="match status" value="1"/>
</dbReference>
<evidence type="ECO:0000313" key="3">
    <source>
        <dbReference type="Proteomes" id="UP000185161"/>
    </source>
</evidence>
<gene>
    <name evidence="1" type="ORF">BRX40_13810</name>
    <name evidence="2" type="ORF">CA257_11715</name>
</gene>
<dbReference type="AlphaFoldDB" id="A0A1L6JBQ3"/>
<dbReference type="EMBL" id="CP018820">
    <property type="protein sequence ID" value="APR53359.1"/>
    <property type="molecule type" value="Genomic_DNA"/>
</dbReference>
<reference evidence="1" key="1">
    <citation type="submission" date="2016-12" db="EMBL/GenBank/DDBJ databases">
        <title>Whole genome sequencing of Sphingomonas koreensis.</title>
        <authorList>
            <person name="Conlan S."/>
            <person name="Thomas P.J."/>
            <person name="Mullikin J."/>
            <person name="Palmore T.N."/>
            <person name="Frank K.M."/>
            <person name="Segre J.A."/>
        </authorList>
    </citation>
    <scope>NUCLEOTIDE SEQUENCE</scope>
    <source>
        <strain evidence="1">ABOJV</strain>
    </source>
</reference>
<organism evidence="1 3">
    <name type="scientific">Sphingomonas koreensis</name>
    <dbReference type="NCBI Taxonomy" id="93064"/>
    <lineage>
        <taxon>Bacteria</taxon>
        <taxon>Pseudomonadati</taxon>
        <taxon>Pseudomonadota</taxon>
        <taxon>Alphaproteobacteria</taxon>
        <taxon>Sphingomonadales</taxon>
        <taxon>Sphingomonadaceae</taxon>
        <taxon>Sphingomonas</taxon>
    </lineage>
</organism>
<dbReference type="GeneID" id="44133641"/>
<protein>
    <submittedName>
        <fullName evidence="2">Phage gp6-like head-tail connector protein</fullName>
    </submittedName>
</protein>
<dbReference type="EMBL" id="QQWO01000009">
    <property type="protein sequence ID" value="RSV02562.1"/>
    <property type="molecule type" value="Genomic_DNA"/>
</dbReference>
<dbReference type="InterPro" id="IPR006450">
    <property type="entry name" value="Phage_HK97_gp6-like"/>
</dbReference>
<name>A0A1L6JBQ3_9SPHN</name>
<dbReference type="NCBIfam" id="TIGR01560">
    <property type="entry name" value="put_DNA_pack"/>
    <property type="match status" value="1"/>
</dbReference>
<dbReference type="CDD" id="cd08054">
    <property type="entry name" value="gp6"/>
    <property type="match status" value="1"/>
</dbReference>
<evidence type="ECO:0000313" key="2">
    <source>
        <dbReference type="EMBL" id="RSV02562.1"/>
    </source>
</evidence>
<sequence length="107" mass="11710">MTEPVGIEDIKVHLLLDPDATSEDAYLGSLLLTARRSLELKTGQTIVGAEPTIIGDDLELAKHAIRLIVGNWYANREPVALEANAPREIPGTLTWLIEPLLKWDDGA</sequence>
<dbReference type="KEGG" id="skr:BRX40_13810"/>
<evidence type="ECO:0000313" key="4">
    <source>
        <dbReference type="Proteomes" id="UP000286681"/>
    </source>
</evidence>
<dbReference type="Pfam" id="PF05135">
    <property type="entry name" value="Phage_connect_1"/>
    <property type="match status" value="1"/>
</dbReference>
<reference evidence="2 4" key="3">
    <citation type="submission" date="2018-07" db="EMBL/GenBank/DDBJ databases">
        <title>Genomic and Epidemiologic Investigation of an Indolent Hospital Outbreak.</title>
        <authorList>
            <person name="Johnson R.C."/>
            <person name="Deming C."/>
            <person name="Conlan S."/>
            <person name="Zellmer C.J."/>
            <person name="Michelin A.V."/>
            <person name="Lee-Lin S."/>
            <person name="Thomas P.J."/>
            <person name="Park M."/>
            <person name="Weingarten R.A."/>
            <person name="Less J."/>
            <person name="Dekker J.P."/>
            <person name="Frank K.M."/>
            <person name="Musser K.A."/>
            <person name="Mcquiston J.R."/>
            <person name="Henderson D.K."/>
            <person name="Lau A.F."/>
            <person name="Palmore T.N."/>
            <person name="Segre J.A."/>
        </authorList>
    </citation>
    <scope>NUCLEOTIDE SEQUENCE [LARGE SCALE GENOMIC DNA]</scope>
    <source>
        <strain evidence="2 4">SK-NIH.Env10_0317</strain>
    </source>
</reference>
<accession>A0A1L6JBQ3</accession>
<dbReference type="Proteomes" id="UP000185161">
    <property type="component" value="Chromosome"/>
</dbReference>
<dbReference type="RefSeq" id="WP_075151997.1">
    <property type="nucleotide sequence ID" value="NZ_CP018820.1"/>
</dbReference>